<accession>A0ABM1NQ08</accession>
<gene>
    <name evidence="9" type="primary">LOC108609803</name>
</gene>
<feature type="transmembrane region" description="Helical" evidence="6">
    <location>
        <begin position="241"/>
        <end position="269"/>
    </location>
</feature>
<reference evidence="8" key="1">
    <citation type="journal article" date="1997" name="Nucleic Acids Res.">
        <title>tRNAscan-SE: a program for improved detection of transfer RNA genes in genomic sequence.</title>
        <authorList>
            <person name="Lowe T.M."/>
            <person name="Eddy S.R."/>
        </authorList>
    </citation>
    <scope>NUCLEOTIDE SEQUENCE [LARGE SCALE GENOMIC DNA]</scope>
</reference>
<name>A0ABM1NQ08_DROAR</name>
<comment type="subcellular location">
    <subcellularLocation>
        <location evidence="1">Membrane</location>
        <topology evidence="1">Multi-pass membrane protein</topology>
    </subcellularLocation>
</comment>
<dbReference type="GeneID" id="108609803"/>
<keyword evidence="2" id="KW-0813">Transport</keyword>
<sequence length="540" mass="60190">MEQDYKPGTLPYPEQDDRKKFCAFHYKGILIILIPLLFAPIFFSPPTPAYRFIYLAMVLYSYYLFNVMPVGALAFIFIAFMPLLGIMDSKAVSKSYYADIIFTTYGSIFMGLMMDASKLSDRLAMMVISGCGTNIRMLQLFFMIMTASSSLFFCSTFMCAFWMKVAQAMLKEFANAGILKIVTDEEAYERQSPPYPTKPVIGIYLTIAYSATLGAMASPFQDPNSSIVYALKSTMTVKNSGILALFLAPMIGGLVVIAIWINIIFLGLFPGTLKNELRETAAAKNSMIEAMADKKKQMGKWSIHCILALFFIFLTMVLLVLRDPQLWDSWHGWNSNIHGAENYSSVPVILMCIVYIAVPANYMFCRYYCCQRPEKEGITPSMVGWKLLNQSTPWAEMLMLASANCAMAAYQNTKLINVINDAIVRKRYSKSSCLFIGSLLATYLTNLSPATSVIRYTLQSVANAEKSMKIGKGGLIVPYATAIHNQFMLPVSTSSNTIISGWGNVRPFEFMLGGVVPTVFMMIFIALSTYLIGGTAFIGY</sequence>
<feature type="transmembrane region" description="Helical" evidence="6">
    <location>
        <begin position="342"/>
        <end position="365"/>
    </location>
</feature>
<feature type="domain" description="Citrate transporter-like" evidence="7">
    <location>
        <begin position="64"/>
        <end position="452"/>
    </location>
</feature>
<organism evidence="8 9">
    <name type="scientific">Drosophila arizonae</name>
    <name type="common">Fruit fly</name>
    <dbReference type="NCBI Taxonomy" id="7263"/>
    <lineage>
        <taxon>Eukaryota</taxon>
        <taxon>Metazoa</taxon>
        <taxon>Ecdysozoa</taxon>
        <taxon>Arthropoda</taxon>
        <taxon>Hexapoda</taxon>
        <taxon>Insecta</taxon>
        <taxon>Pterygota</taxon>
        <taxon>Neoptera</taxon>
        <taxon>Endopterygota</taxon>
        <taxon>Diptera</taxon>
        <taxon>Brachycera</taxon>
        <taxon>Muscomorpha</taxon>
        <taxon>Ephydroidea</taxon>
        <taxon>Drosophilidae</taxon>
        <taxon>Drosophila</taxon>
    </lineage>
</organism>
<feature type="transmembrane region" description="Helical" evidence="6">
    <location>
        <begin position="21"/>
        <end position="43"/>
    </location>
</feature>
<dbReference type="PANTHER" id="PTHR10283:SF82">
    <property type="entry name" value="SOLUTE CARRIER FAMILY 13 MEMBER 2"/>
    <property type="match status" value="1"/>
</dbReference>
<keyword evidence="3 6" id="KW-0812">Transmembrane</keyword>
<feature type="transmembrane region" description="Helical" evidence="6">
    <location>
        <begin position="200"/>
        <end position="221"/>
    </location>
</feature>
<evidence type="ECO:0000256" key="2">
    <source>
        <dbReference type="ARBA" id="ARBA00022448"/>
    </source>
</evidence>
<evidence type="ECO:0000313" key="8">
    <source>
        <dbReference type="Proteomes" id="UP000694904"/>
    </source>
</evidence>
<proteinExistence type="predicted"/>
<feature type="transmembrane region" description="Helical" evidence="6">
    <location>
        <begin position="510"/>
        <end position="532"/>
    </location>
</feature>
<dbReference type="InterPro" id="IPR004680">
    <property type="entry name" value="Cit_transptr-like_dom"/>
</dbReference>
<keyword evidence="5 6" id="KW-0472">Membrane</keyword>
<dbReference type="RefSeq" id="XP_017857044.1">
    <property type="nucleotide sequence ID" value="XM_018001555.1"/>
</dbReference>
<keyword evidence="4 6" id="KW-1133">Transmembrane helix</keyword>
<dbReference type="Proteomes" id="UP000694904">
    <property type="component" value="Chromosome 3"/>
</dbReference>
<evidence type="ECO:0000259" key="7">
    <source>
        <dbReference type="Pfam" id="PF03600"/>
    </source>
</evidence>
<evidence type="ECO:0000256" key="3">
    <source>
        <dbReference type="ARBA" id="ARBA00022692"/>
    </source>
</evidence>
<reference evidence="8" key="2">
    <citation type="journal article" date="2016" name="G3 (Bethesda)">
        <title>Genome Evolution in Three Species of Cactophilic Drosophila.</title>
        <authorList>
            <person name="Sanchez-Flores A."/>
            <person name="Penazola F."/>
            <person name="Carpinteyro-Ponce J."/>
            <person name="Nazario-Yepiz N."/>
            <person name="Abreu-Goodger C."/>
            <person name="Machado C.A."/>
            <person name="Markow T.A."/>
        </authorList>
    </citation>
    <scope>NUCLEOTIDE SEQUENCE [LARGE SCALE GENOMIC DNA]</scope>
</reference>
<evidence type="ECO:0000313" key="9">
    <source>
        <dbReference type="RefSeq" id="XP_017857044.1"/>
    </source>
</evidence>
<feature type="transmembrane region" description="Helical" evidence="6">
    <location>
        <begin position="433"/>
        <end position="458"/>
    </location>
</feature>
<feature type="transmembrane region" description="Helical" evidence="6">
    <location>
        <begin position="137"/>
        <end position="163"/>
    </location>
</feature>
<evidence type="ECO:0000256" key="6">
    <source>
        <dbReference type="SAM" id="Phobius"/>
    </source>
</evidence>
<keyword evidence="8" id="KW-1185">Reference proteome</keyword>
<dbReference type="Pfam" id="PF03600">
    <property type="entry name" value="CitMHS"/>
    <property type="match status" value="1"/>
</dbReference>
<evidence type="ECO:0000256" key="1">
    <source>
        <dbReference type="ARBA" id="ARBA00004141"/>
    </source>
</evidence>
<feature type="transmembrane region" description="Helical" evidence="6">
    <location>
        <begin position="301"/>
        <end position="322"/>
    </location>
</feature>
<reference evidence="9" key="3">
    <citation type="submission" date="2025-08" db="UniProtKB">
        <authorList>
            <consortium name="RefSeq"/>
        </authorList>
    </citation>
    <scope>IDENTIFICATION</scope>
    <source>
        <tissue evidence="9">Whole organism</tissue>
    </source>
</reference>
<protein>
    <submittedName>
        <fullName evidence="9">Protein I'm not dead yet isoform X1</fullName>
    </submittedName>
</protein>
<feature type="transmembrane region" description="Helical" evidence="6">
    <location>
        <begin position="63"/>
        <end position="84"/>
    </location>
</feature>
<evidence type="ECO:0000256" key="4">
    <source>
        <dbReference type="ARBA" id="ARBA00022989"/>
    </source>
</evidence>
<evidence type="ECO:0000256" key="5">
    <source>
        <dbReference type="ARBA" id="ARBA00023136"/>
    </source>
</evidence>
<dbReference type="PANTHER" id="PTHR10283">
    <property type="entry name" value="SOLUTE CARRIER FAMILY 13 MEMBER"/>
    <property type="match status" value="1"/>
</dbReference>
<feature type="transmembrane region" description="Helical" evidence="6">
    <location>
        <begin position="96"/>
        <end position="117"/>
    </location>
</feature>